<dbReference type="Gene3D" id="6.20.120.50">
    <property type="match status" value="1"/>
</dbReference>
<reference evidence="1 2" key="1">
    <citation type="journal article" date="2016" name="Nat. Commun.">
        <title>Thousands of microbial genomes shed light on interconnected biogeochemical processes in an aquifer system.</title>
        <authorList>
            <person name="Anantharaman K."/>
            <person name="Brown C.T."/>
            <person name="Hug L.A."/>
            <person name="Sharon I."/>
            <person name="Castelle C.J."/>
            <person name="Probst A.J."/>
            <person name="Thomas B.C."/>
            <person name="Singh A."/>
            <person name="Wilkins M.J."/>
            <person name="Karaoz U."/>
            <person name="Brodie E.L."/>
            <person name="Williams K.H."/>
            <person name="Hubbard S.S."/>
            <person name="Banfield J.F."/>
        </authorList>
    </citation>
    <scope>NUCLEOTIDE SEQUENCE [LARGE SCALE GENOMIC DNA]</scope>
</reference>
<dbReference type="Proteomes" id="UP000176260">
    <property type="component" value="Unassembled WGS sequence"/>
</dbReference>
<dbReference type="EMBL" id="MHIA01000006">
    <property type="protein sequence ID" value="OGY42787.1"/>
    <property type="molecule type" value="Genomic_DNA"/>
</dbReference>
<sequence length="77" mass="8434">MERLKATIDRFEGDKAVLILADGQKIIVSKVYLPPECKEGDTLQINFSAGGPKSRSNLVKAKKLLSKLLSHHTDEAA</sequence>
<dbReference type="Pfam" id="PF11213">
    <property type="entry name" value="DUF3006"/>
    <property type="match status" value="1"/>
</dbReference>
<gene>
    <name evidence="1" type="ORF">A2Y67_03590</name>
</gene>
<accession>A0A1G1XU10</accession>
<proteinExistence type="predicted"/>
<dbReference type="InterPro" id="IPR021377">
    <property type="entry name" value="DUF3006"/>
</dbReference>
<evidence type="ECO:0000313" key="2">
    <source>
        <dbReference type="Proteomes" id="UP000176260"/>
    </source>
</evidence>
<evidence type="ECO:0008006" key="3">
    <source>
        <dbReference type="Google" id="ProtNLM"/>
    </source>
</evidence>
<protein>
    <recommendedName>
        <fullName evidence="3">DUF3006 domain-containing protein</fullName>
    </recommendedName>
</protein>
<comment type="caution">
    <text evidence="1">The sequence shown here is derived from an EMBL/GenBank/DDBJ whole genome shotgun (WGS) entry which is preliminary data.</text>
</comment>
<organism evidence="1 2">
    <name type="scientific">Candidatus Buchananbacteria bacterium RBG_13_39_9</name>
    <dbReference type="NCBI Taxonomy" id="1797531"/>
    <lineage>
        <taxon>Bacteria</taxon>
        <taxon>Candidatus Buchananiibacteriota</taxon>
    </lineage>
</organism>
<dbReference type="AlphaFoldDB" id="A0A1G1XU10"/>
<evidence type="ECO:0000313" key="1">
    <source>
        <dbReference type="EMBL" id="OGY42787.1"/>
    </source>
</evidence>
<name>A0A1G1XU10_9BACT</name>